<evidence type="ECO:0000313" key="5">
    <source>
        <dbReference type="Proteomes" id="UP000019226"/>
    </source>
</evidence>
<keyword evidence="5" id="KW-1185">Reference proteome</keyword>
<dbReference type="Gene3D" id="2.60.40.10">
    <property type="entry name" value="Immunoglobulins"/>
    <property type="match status" value="2"/>
</dbReference>
<evidence type="ECO:0000259" key="3">
    <source>
        <dbReference type="Pfam" id="PF16555"/>
    </source>
</evidence>
<keyword evidence="1" id="KW-1133">Transmembrane helix</keyword>
<evidence type="ECO:0000256" key="1">
    <source>
        <dbReference type="SAM" id="Phobius"/>
    </source>
</evidence>
<dbReference type="InterPro" id="IPR013783">
    <property type="entry name" value="Ig-like_fold"/>
</dbReference>
<keyword evidence="1" id="KW-0812">Transmembrane</keyword>
<dbReference type="Gene3D" id="2.60.40.740">
    <property type="match status" value="1"/>
</dbReference>
<dbReference type="NCBIfam" id="TIGR04226">
    <property type="entry name" value="RrgB_K2N_iso_D2"/>
    <property type="match status" value="1"/>
</dbReference>
<feature type="transmembrane region" description="Helical" evidence="1">
    <location>
        <begin position="520"/>
        <end position="542"/>
    </location>
</feature>
<name>A0ABN4CAV5_9CORY</name>
<dbReference type="InterPro" id="IPR026466">
    <property type="entry name" value="Fim_isopep_form_D2_dom"/>
</dbReference>
<dbReference type="NCBIfam" id="NF033902">
    <property type="entry name" value="iso_D2_wall_anc"/>
    <property type="match status" value="1"/>
</dbReference>
<dbReference type="EMBL" id="CP004350">
    <property type="protein sequence ID" value="AHI18773.1"/>
    <property type="molecule type" value="Genomic_DNA"/>
</dbReference>
<feature type="domain" description="Gram-positive pilin subunit D1 N-terminal" evidence="3">
    <location>
        <begin position="54"/>
        <end position="207"/>
    </location>
</feature>
<organism evidence="4 5">
    <name type="scientific">Corynebacterium casei LMG S-19264</name>
    <dbReference type="NCBI Taxonomy" id="1285583"/>
    <lineage>
        <taxon>Bacteria</taxon>
        <taxon>Bacillati</taxon>
        <taxon>Actinomycetota</taxon>
        <taxon>Actinomycetes</taxon>
        <taxon>Mycobacteriales</taxon>
        <taxon>Corynebacteriaceae</taxon>
        <taxon>Corynebacterium</taxon>
    </lineage>
</organism>
<dbReference type="Pfam" id="PF16555">
    <property type="entry name" value="GramPos_pilinD1"/>
    <property type="match status" value="1"/>
</dbReference>
<dbReference type="Proteomes" id="UP000019226">
    <property type="component" value="Chromosome"/>
</dbReference>
<keyword evidence="2" id="KW-0732">Signal</keyword>
<evidence type="ECO:0000313" key="4">
    <source>
        <dbReference type="EMBL" id="AHI18773.1"/>
    </source>
</evidence>
<evidence type="ECO:0000256" key="2">
    <source>
        <dbReference type="SAM" id="SignalP"/>
    </source>
</evidence>
<accession>A0ABN4CAV5</accession>
<dbReference type="InterPro" id="IPR032364">
    <property type="entry name" value="GramPos_pilinD1_N"/>
</dbReference>
<reference evidence="5" key="1">
    <citation type="submission" date="2013-02" db="EMBL/GenBank/DDBJ databases">
        <title>The complete genome sequence of Corynebacterium casei LMG S-19264 (=DSM 44701).</title>
        <authorList>
            <person name="Ruckert C."/>
            <person name="Albersmeier A."/>
            <person name="Kalinowski J."/>
        </authorList>
    </citation>
    <scope>NUCLEOTIDE SEQUENCE [LARGE SCALE GENOMIC DNA]</scope>
    <source>
        <strain evidence="5">LMG S-19264</strain>
    </source>
</reference>
<dbReference type="InterPro" id="IPR048052">
    <property type="entry name" value="FM1-like"/>
</dbReference>
<sequence length="549" mass="56324">MATITRKSLSAVAVASLLAAGTFFGAGAVNGGATFLPSAAAQTTQTAAIDGIPETASLQINKRLGLPGETRDNGTEITSDVPGDPAEGIEFSIFPVTGIDLTTLAGWQAADDLDINTFFTGGGPNSYSSLITEGLGAEQTATTDAGGVAPFNDIDTGLYLVVEEANPTLTNGQAVAPAAPFLVTVPMTDPVDRTTWLDTVHVYPKNQAVAAPAKTIGDPVPTDVGAEGPNLTGSSLGELISYNIQGQVPDLSQETALNGFTITDKLPAELGEPQELTVSLNGTPLEADAFTSRTWPVTEDGAERQVLSVVLSADTLSGVAAEATIDVGFKAEVTAVPQATLDNQAWVSPTAIAAADGWNPGVDGPNPGTVSNATRSIYGEINIQKTGQGDDLTGLANAIFELHRCDADGNLAAGSLPIQVGGTTTWTTADDGGASISGIHLANVTDQDDLAGTYDDLWAGNGEQFCLVETEAPEGYALLPEPVGVTLPYGADTVNLVSVDQPIENVENNAGFSLPLTGGMGIWLILGGGILLLLIAAAYYLVTRKRDNA</sequence>
<proteinExistence type="predicted"/>
<protein>
    <submittedName>
        <fullName evidence="4">Surface-anchored fimbrial subunit</fullName>
    </submittedName>
</protein>
<feature type="signal peptide" evidence="2">
    <location>
        <begin position="1"/>
        <end position="28"/>
    </location>
</feature>
<dbReference type="NCBIfam" id="TIGR01167">
    <property type="entry name" value="LPXTG_anchor"/>
    <property type="match status" value="1"/>
</dbReference>
<feature type="chain" id="PRO_5045508922" evidence="2">
    <location>
        <begin position="29"/>
        <end position="549"/>
    </location>
</feature>
<keyword evidence="1" id="KW-0472">Membrane</keyword>
<gene>
    <name evidence="4" type="ORF">CCASEI_00940</name>
</gene>